<feature type="signal peptide" evidence="1">
    <location>
        <begin position="1"/>
        <end position="21"/>
    </location>
</feature>
<evidence type="ECO:0000259" key="2">
    <source>
        <dbReference type="Pfam" id="PF21671"/>
    </source>
</evidence>
<accession>A0A165DAY3</accession>
<keyword evidence="4" id="KW-1185">Reference proteome</keyword>
<dbReference type="EMBL" id="KV424067">
    <property type="protein sequence ID" value="KZT52422.1"/>
    <property type="molecule type" value="Genomic_DNA"/>
</dbReference>
<dbReference type="OrthoDB" id="439917at2759"/>
<keyword evidence="1" id="KW-0732">Signal</keyword>
<dbReference type="AlphaFoldDB" id="A0A165DAY3"/>
<sequence length="201" mass="20495">MLFQRAAVSTLLTLFAVHVCAYQAAPGTACTGVGSACGGSFNGFCAPDLFCGDNGAICTSDSQCYDNCGSDGICGGPGASCSSTSPFSHGQAPITCNTPASTCNTSAGVCVLSASGGTRRRSEEQLPFGPTDCRRQSDKLCVSNGRAECIDVTSDFGNCGDCGFDCGETEGADTVECVEGICMVAQCRMGWTQIGNECLRG</sequence>
<dbReference type="Pfam" id="PF21671">
    <property type="entry name" value="CPL1-like"/>
    <property type="match status" value="1"/>
</dbReference>
<proteinExistence type="predicted"/>
<gene>
    <name evidence="3" type="ORF">CALCODRAFT_502368</name>
</gene>
<feature type="domain" description="Protein CPL1-like" evidence="2">
    <location>
        <begin position="148"/>
        <end position="193"/>
    </location>
</feature>
<evidence type="ECO:0000313" key="4">
    <source>
        <dbReference type="Proteomes" id="UP000076842"/>
    </source>
</evidence>
<name>A0A165DAY3_9BASI</name>
<protein>
    <recommendedName>
        <fullName evidence="2">Protein CPL1-like domain-containing protein</fullName>
    </recommendedName>
</protein>
<feature type="chain" id="PRO_5007856478" description="Protein CPL1-like domain-containing protein" evidence="1">
    <location>
        <begin position="22"/>
        <end position="201"/>
    </location>
</feature>
<organism evidence="3 4">
    <name type="scientific">Calocera cornea HHB12733</name>
    <dbReference type="NCBI Taxonomy" id="1353952"/>
    <lineage>
        <taxon>Eukaryota</taxon>
        <taxon>Fungi</taxon>
        <taxon>Dikarya</taxon>
        <taxon>Basidiomycota</taxon>
        <taxon>Agaricomycotina</taxon>
        <taxon>Dacrymycetes</taxon>
        <taxon>Dacrymycetales</taxon>
        <taxon>Dacrymycetaceae</taxon>
        <taxon>Calocera</taxon>
    </lineage>
</organism>
<dbReference type="InterPro" id="IPR048661">
    <property type="entry name" value="CPL1-like"/>
</dbReference>
<evidence type="ECO:0000313" key="3">
    <source>
        <dbReference type="EMBL" id="KZT52422.1"/>
    </source>
</evidence>
<evidence type="ECO:0000256" key="1">
    <source>
        <dbReference type="SAM" id="SignalP"/>
    </source>
</evidence>
<dbReference type="Proteomes" id="UP000076842">
    <property type="component" value="Unassembled WGS sequence"/>
</dbReference>
<dbReference type="InParanoid" id="A0A165DAY3"/>
<reference evidence="3 4" key="1">
    <citation type="journal article" date="2016" name="Mol. Biol. Evol.">
        <title>Comparative Genomics of Early-Diverging Mushroom-Forming Fungi Provides Insights into the Origins of Lignocellulose Decay Capabilities.</title>
        <authorList>
            <person name="Nagy L.G."/>
            <person name="Riley R."/>
            <person name="Tritt A."/>
            <person name="Adam C."/>
            <person name="Daum C."/>
            <person name="Floudas D."/>
            <person name="Sun H."/>
            <person name="Yadav J.S."/>
            <person name="Pangilinan J."/>
            <person name="Larsson K.H."/>
            <person name="Matsuura K."/>
            <person name="Barry K."/>
            <person name="Labutti K."/>
            <person name="Kuo R."/>
            <person name="Ohm R.A."/>
            <person name="Bhattacharya S.S."/>
            <person name="Shirouzu T."/>
            <person name="Yoshinaga Y."/>
            <person name="Martin F.M."/>
            <person name="Grigoriev I.V."/>
            <person name="Hibbett D.S."/>
        </authorList>
    </citation>
    <scope>NUCLEOTIDE SEQUENCE [LARGE SCALE GENOMIC DNA]</scope>
    <source>
        <strain evidence="3 4">HHB12733</strain>
    </source>
</reference>